<dbReference type="PANTHER" id="PTHR32071:SF113">
    <property type="entry name" value="ALGINATE BIOSYNTHESIS TRANSCRIPTIONAL REGULATORY PROTEIN ALGB"/>
    <property type="match status" value="1"/>
</dbReference>
<dbReference type="PANTHER" id="PTHR32071">
    <property type="entry name" value="TRANSCRIPTIONAL REGULATORY PROTEIN"/>
    <property type="match status" value="1"/>
</dbReference>
<feature type="domain" description="Response regulatory" evidence="8">
    <location>
        <begin position="2"/>
        <end position="116"/>
    </location>
</feature>
<keyword evidence="3" id="KW-0805">Transcription regulation</keyword>
<dbReference type="KEGG" id="saci:Sinac_4685"/>
<evidence type="ECO:0000256" key="5">
    <source>
        <dbReference type="ARBA" id="ARBA00023163"/>
    </source>
</evidence>
<dbReference type="InterPro" id="IPR002197">
    <property type="entry name" value="HTH_Fis"/>
</dbReference>
<dbReference type="PROSITE" id="PS00676">
    <property type="entry name" value="SIGMA54_INTERACT_2"/>
    <property type="match status" value="1"/>
</dbReference>
<evidence type="ECO:0000256" key="1">
    <source>
        <dbReference type="ARBA" id="ARBA00022741"/>
    </source>
</evidence>
<gene>
    <name evidence="9" type="ordered locus">Sinac_4685</name>
</gene>
<feature type="domain" description="Sigma-54 factor interaction" evidence="7">
    <location>
        <begin position="141"/>
        <end position="369"/>
    </location>
</feature>
<dbReference type="SUPFAM" id="SSF52540">
    <property type="entry name" value="P-loop containing nucleoside triphosphate hydrolases"/>
    <property type="match status" value="1"/>
</dbReference>
<dbReference type="InterPro" id="IPR025944">
    <property type="entry name" value="Sigma_54_int_dom_CS"/>
</dbReference>
<evidence type="ECO:0000259" key="7">
    <source>
        <dbReference type="PROSITE" id="PS50045"/>
    </source>
</evidence>
<dbReference type="InterPro" id="IPR025943">
    <property type="entry name" value="Sigma_54_int_dom_ATP-bd_2"/>
</dbReference>
<sequence>MRVLIVDDEPNIRRTLRVALEAMGHAVEEADSPPSALRHVERHPFDAALLDVRLGDESGLDLIAPLLTQLPRLAIVIITAHASVDTAVEAMRRGAFDYLPKPFTPAQVRGTLERVAKVRGLRDQVAGLTERVRSEIPEVELDSPDPQMKRLLELARVVASSDAAVLIRGENGTGKGVLARTLHAWSRRLQEPFVTVSCPSLSPELLESDLFGHAKGAFTGAVRETAGKVAAAEGGTLFLDEVGDLPPALQPKLLRFLQEKRYERVGESKTRTADVRLLSATNRGLEEAVAAGTFREDLLYRLNVVELTLPPLRSRTDLLPLAEHLLAFFALQTNRRLTGFDTEARAALTQHTWPGNLRELRNAVERAAILAPGPEVGRNDLPERIAQSRSQRGPVNAIGVGEAVSLEQVEIEHIRRLLASTSSLDEAAQILGIDVSTLYRKRKLYCL</sequence>
<name>L0DHZ7_SINAD</name>
<dbReference type="FunFam" id="3.40.50.300:FF:000006">
    <property type="entry name" value="DNA-binding transcriptional regulator NtrC"/>
    <property type="match status" value="1"/>
</dbReference>
<dbReference type="GO" id="GO:0000160">
    <property type="term" value="P:phosphorelay signal transduction system"/>
    <property type="evidence" value="ECO:0007669"/>
    <property type="project" value="InterPro"/>
</dbReference>
<dbReference type="STRING" id="886293.Sinac_4685"/>
<dbReference type="Proteomes" id="UP000010798">
    <property type="component" value="Chromosome"/>
</dbReference>
<dbReference type="OrthoDB" id="9807827at2"/>
<dbReference type="PROSITE" id="PS50110">
    <property type="entry name" value="RESPONSE_REGULATORY"/>
    <property type="match status" value="1"/>
</dbReference>
<keyword evidence="10" id="KW-1185">Reference proteome</keyword>
<dbReference type="InterPro" id="IPR058031">
    <property type="entry name" value="AAA_lid_NorR"/>
</dbReference>
<evidence type="ECO:0000313" key="10">
    <source>
        <dbReference type="Proteomes" id="UP000010798"/>
    </source>
</evidence>
<dbReference type="AlphaFoldDB" id="L0DHZ7"/>
<dbReference type="SMART" id="SM00382">
    <property type="entry name" value="AAA"/>
    <property type="match status" value="1"/>
</dbReference>
<keyword evidence="1" id="KW-0547">Nucleotide-binding</keyword>
<protein>
    <submittedName>
        <fullName evidence="9">Response regulator with CheY-like receiver, AAA-type ATPase, and DNA-binding domains</fullName>
    </submittedName>
</protein>
<dbReference type="GO" id="GO:0043565">
    <property type="term" value="F:sequence-specific DNA binding"/>
    <property type="evidence" value="ECO:0007669"/>
    <property type="project" value="InterPro"/>
</dbReference>
<dbReference type="EMBL" id="CP003364">
    <property type="protein sequence ID" value="AGA28862.1"/>
    <property type="molecule type" value="Genomic_DNA"/>
</dbReference>
<evidence type="ECO:0000259" key="8">
    <source>
        <dbReference type="PROSITE" id="PS50110"/>
    </source>
</evidence>
<dbReference type="GO" id="GO:0005524">
    <property type="term" value="F:ATP binding"/>
    <property type="evidence" value="ECO:0007669"/>
    <property type="project" value="UniProtKB-KW"/>
</dbReference>
<dbReference type="SUPFAM" id="SSF52172">
    <property type="entry name" value="CheY-like"/>
    <property type="match status" value="1"/>
</dbReference>
<dbReference type="InterPro" id="IPR002078">
    <property type="entry name" value="Sigma_54_int"/>
</dbReference>
<dbReference type="eggNOG" id="COG2204">
    <property type="taxonomic scope" value="Bacteria"/>
</dbReference>
<evidence type="ECO:0000256" key="4">
    <source>
        <dbReference type="ARBA" id="ARBA00023125"/>
    </source>
</evidence>
<dbReference type="RefSeq" id="WP_015247976.1">
    <property type="nucleotide sequence ID" value="NC_019892.1"/>
</dbReference>
<dbReference type="GO" id="GO:0006355">
    <property type="term" value="P:regulation of DNA-templated transcription"/>
    <property type="evidence" value="ECO:0007669"/>
    <property type="project" value="InterPro"/>
</dbReference>
<organism evidence="9 10">
    <name type="scientific">Singulisphaera acidiphila (strain ATCC BAA-1392 / DSM 18658 / VKM B-2454 / MOB10)</name>
    <dbReference type="NCBI Taxonomy" id="886293"/>
    <lineage>
        <taxon>Bacteria</taxon>
        <taxon>Pseudomonadati</taxon>
        <taxon>Planctomycetota</taxon>
        <taxon>Planctomycetia</taxon>
        <taxon>Isosphaerales</taxon>
        <taxon>Isosphaeraceae</taxon>
        <taxon>Singulisphaera</taxon>
    </lineage>
</organism>
<dbReference type="InterPro" id="IPR027417">
    <property type="entry name" value="P-loop_NTPase"/>
</dbReference>
<dbReference type="SUPFAM" id="SSF46689">
    <property type="entry name" value="Homeodomain-like"/>
    <property type="match status" value="1"/>
</dbReference>
<evidence type="ECO:0000313" key="9">
    <source>
        <dbReference type="EMBL" id="AGA28862.1"/>
    </source>
</evidence>
<keyword evidence="4 9" id="KW-0238">DNA-binding</keyword>
<dbReference type="Pfam" id="PF02954">
    <property type="entry name" value="HTH_8"/>
    <property type="match status" value="1"/>
</dbReference>
<dbReference type="Gene3D" id="3.40.50.300">
    <property type="entry name" value="P-loop containing nucleotide triphosphate hydrolases"/>
    <property type="match status" value="1"/>
</dbReference>
<dbReference type="CDD" id="cd00009">
    <property type="entry name" value="AAA"/>
    <property type="match status" value="1"/>
</dbReference>
<accession>L0DHZ7</accession>
<dbReference type="Gene3D" id="1.10.10.60">
    <property type="entry name" value="Homeodomain-like"/>
    <property type="match status" value="1"/>
</dbReference>
<dbReference type="Pfam" id="PF25601">
    <property type="entry name" value="AAA_lid_14"/>
    <property type="match status" value="1"/>
</dbReference>
<dbReference type="InterPro" id="IPR003593">
    <property type="entry name" value="AAA+_ATPase"/>
</dbReference>
<feature type="modified residue" description="4-aspartylphosphate" evidence="6">
    <location>
        <position position="51"/>
    </location>
</feature>
<keyword evidence="5" id="KW-0804">Transcription</keyword>
<dbReference type="InterPro" id="IPR001789">
    <property type="entry name" value="Sig_transdc_resp-reg_receiver"/>
</dbReference>
<dbReference type="Pfam" id="PF00158">
    <property type="entry name" value="Sigma54_activat"/>
    <property type="match status" value="1"/>
</dbReference>
<dbReference type="PROSITE" id="PS50045">
    <property type="entry name" value="SIGMA54_INTERACT_4"/>
    <property type="match status" value="1"/>
</dbReference>
<dbReference type="InterPro" id="IPR009057">
    <property type="entry name" value="Homeodomain-like_sf"/>
</dbReference>
<keyword evidence="2" id="KW-0067">ATP-binding</keyword>
<keyword evidence="6" id="KW-0597">Phosphoprotein</keyword>
<evidence type="ECO:0000256" key="2">
    <source>
        <dbReference type="ARBA" id="ARBA00022840"/>
    </source>
</evidence>
<evidence type="ECO:0000256" key="6">
    <source>
        <dbReference type="PROSITE-ProRule" id="PRU00169"/>
    </source>
</evidence>
<dbReference type="Gene3D" id="3.40.50.2300">
    <property type="match status" value="1"/>
</dbReference>
<dbReference type="SMART" id="SM00448">
    <property type="entry name" value="REC"/>
    <property type="match status" value="1"/>
</dbReference>
<dbReference type="Gene3D" id="1.10.8.60">
    <property type="match status" value="1"/>
</dbReference>
<dbReference type="Pfam" id="PF00072">
    <property type="entry name" value="Response_reg"/>
    <property type="match status" value="1"/>
</dbReference>
<dbReference type="PROSITE" id="PS00688">
    <property type="entry name" value="SIGMA54_INTERACT_3"/>
    <property type="match status" value="1"/>
</dbReference>
<dbReference type="HOGENOM" id="CLU_000445_0_6_0"/>
<proteinExistence type="predicted"/>
<evidence type="ECO:0000256" key="3">
    <source>
        <dbReference type="ARBA" id="ARBA00023015"/>
    </source>
</evidence>
<dbReference type="InterPro" id="IPR011006">
    <property type="entry name" value="CheY-like_superfamily"/>
</dbReference>
<reference evidence="9 10" key="1">
    <citation type="submission" date="2012-02" db="EMBL/GenBank/DDBJ databases">
        <title>Complete sequence of chromosome of Singulisphaera acidiphila DSM 18658.</title>
        <authorList>
            <consortium name="US DOE Joint Genome Institute (JGI-PGF)"/>
            <person name="Lucas S."/>
            <person name="Copeland A."/>
            <person name="Lapidus A."/>
            <person name="Glavina del Rio T."/>
            <person name="Dalin E."/>
            <person name="Tice H."/>
            <person name="Bruce D."/>
            <person name="Goodwin L."/>
            <person name="Pitluck S."/>
            <person name="Peters L."/>
            <person name="Ovchinnikova G."/>
            <person name="Chertkov O."/>
            <person name="Kyrpides N."/>
            <person name="Mavromatis K."/>
            <person name="Ivanova N."/>
            <person name="Brettin T."/>
            <person name="Detter J.C."/>
            <person name="Han C."/>
            <person name="Larimer F."/>
            <person name="Land M."/>
            <person name="Hauser L."/>
            <person name="Markowitz V."/>
            <person name="Cheng J.-F."/>
            <person name="Hugenholtz P."/>
            <person name="Woyke T."/>
            <person name="Wu D."/>
            <person name="Tindall B."/>
            <person name="Pomrenke H."/>
            <person name="Brambilla E."/>
            <person name="Klenk H.-P."/>
            <person name="Eisen J.A."/>
        </authorList>
    </citation>
    <scope>NUCLEOTIDE SEQUENCE [LARGE SCALE GENOMIC DNA]</scope>
    <source>
        <strain evidence="10">ATCC BAA-1392 / DSM 18658 / VKM B-2454 / MOB10</strain>
    </source>
</reference>